<evidence type="ECO:0000313" key="2">
    <source>
        <dbReference type="Proteomes" id="UP001183629"/>
    </source>
</evidence>
<comment type="caution">
    <text evidence="1">The sequence shown here is derived from an EMBL/GenBank/DDBJ whole genome shotgun (WGS) entry which is preliminary data.</text>
</comment>
<dbReference type="RefSeq" id="WP_310414066.1">
    <property type="nucleotide sequence ID" value="NZ_JAVDYC010000001.1"/>
</dbReference>
<dbReference type="Proteomes" id="UP001183629">
    <property type="component" value="Unassembled WGS sequence"/>
</dbReference>
<accession>A0AAE3ZNB4</accession>
<proteinExistence type="predicted"/>
<keyword evidence="2" id="KW-1185">Reference proteome</keyword>
<sequence length="93" mass="10280">MTAGEVPIGLEVWLIGTTTELDAALAALRETGRLLYRSPRRRLAGACDERRYRLYVRYSVAITAKTRTRRGTETLADGGTLLDLTAARQKRGA</sequence>
<reference evidence="1 2" key="1">
    <citation type="submission" date="2023-07" db="EMBL/GenBank/DDBJ databases">
        <title>Sequencing the genomes of 1000 actinobacteria strains.</title>
        <authorList>
            <person name="Klenk H.-P."/>
        </authorList>
    </citation>
    <scope>NUCLEOTIDE SEQUENCE [LARGE SCALE GENOMIC DNA]</scope>
    <source>
        <strain evidence="1 2">DSM 44711</strain>
    </source>
</reference>
<dbReference type="EMBL" id="JAVDYC010000001">
    <property type="protein sequence ID" value="MDR7322942.1"/>
    <property type="molecule type" value="Genomic_DNA"/>
</dbReference>
<protein>
    <submittedName>
        <fullName evidence="1">Uncharacterized protein</fullName>
    </submittedName>
</protein>
<name>A0AAE3ZNB4_9ACTN</name>
<gene>
    <name evidence="1" type="ORF">J2S44_003192</name>
</gene>
<dbReference type="AlphaFoldDB" id="A0AAE3ZNB4"/>
<organism evidence="1 2">
    <name type="scientific">Catenuloplanes niger</name>
    <dbReference type="NCBI Taxonomy" id="587534"/>
    <lineage>
        <taxon>Bacteria</taxon>
        <taxon>Bacillati</taxon>
        <taxon>Actinomycetota</taxon>
        <taxon>Actinomycetes</taxon>
        <taxon>Micromonosporales</taxon>
        <taxon>Micromonosporaceae</taxon>
        <taxon>Catenuloplanes</taxon>
    </lineage>
</organism>
<evidence type="ECO:0000313" key="1">
    <source>
        <dbReference type="EMBL" id="MDR7322942.1"/>
    </source>
</evidence>